<comment type="caution">
    <text evidence="6">The sequence shown here is derived from an EMBL/GenBank/DDBJ whole genome shotgun (WGS) entry which is preliminary data.</text>
</comment>
<keyword evidence="4" id="KW-0233">DNA recombination</keyword>
<dbReference type="Proteomes" id="UP000189426">
    <property type="component" value="Unassembled WGS sequence"/>
</dbReference>
<dbReference type="InterPro" id="IPR010998">
    <property type="entry name" value="Integrase_recombinase_N"/>
</dbReference>
<organism evidence="6 7">
    <name type="scientific">Rodentibacter mrazii</name>
    <dbReference type="NCBI Taxonomy" id="1908257"/>
    <lineage>
        <taxon>Bacteria</taxon>
        <taxon>Pseudomonadati</taxon>
        <taxon>Pseudomonadota</taxon>
        <taxon>Gammaproteobacteria</taxon>
        <taxon>Pasteurellales</taxon>
        <taxon>Pasteurellaceae</taxon>
        <taxon>Rodentibacter</taxon>
    </lineage>
</organism>
<proteinExistence type="inferred from homology"/>
<dbReference type="InterPro" id="IPR013762">
    <property type="entry name" value="Integrase-like_cat_sf"/>
</dbReference>
<evidence type="ECO:0000259" key="5">
    <source>
        <dbReference type="PROSITE" id="PS51898"/>
    </source>
</evidence>
<dbReference type="InterPro" id="IPR050090">
    <property type="entry name" value="Tyrosine_recombinase_XerCD"/>
</dbReference>
<name>A0A1V3IIF9_9PAST</name>
<evidence type="ECO:0000256" key="3">
    <source>
        <dbReference type="ARBA" id="ARBA00023125"/>
    </source>
</evidence>
<dbReference type="Pfam" id="PF00589">
    <property type="entry name" value="Phage_integrase"/>
    <property type="match status" value="1"/>
</dbReference>
<dbReference type="InterPro" id="IPR002104">
    <property type="entry name" value="Integrase_catalytic"/>
</dbReference>
<dbReference type="PROSITE" id="PS51898">
    <property type="entry name" value="TYR_RECOMBINASE"/>
    <property type="match status" value="1"/>
</dbReference>
<dbReference type="RefSeq" id="WP_077493344.1">
    <property type="nucleotide sequence ID" value="NZ_MLHG01000014.1"/>
</dbReference>
<evidence type="ECO:0000256" key="1">
    <source>
        <dbReference type="ARBA" id="ARBA00008857"/>
    </source>
</evidence>
<dbReference type="PANTHER" id="PTHR30349:SF64">
    <property type="entry name" value="PROPHAGE INTEGRASE INTD-RELATED"/>
    <property type="match status" value="1"/>
</dbReference>
<dbReference type="GO" id="GO:0006310">
    <property type="term" value="P:DNA recombination"/>
    <property type="evidence" value="ECO:0007669"/>
    <property type="project" value="UniProtKB-KW"/>
</dbReference>
<keyword evidence="7" id="KW-1185">Reference proteome</keyword>
<dbReference type="Gene3D" id="1.10.150.130">
    <property type="match status" value="1"/>
</dbReference>
<accession>A0A1V3IIF9</accession>
<dbReference type="AlphaFoldDB" id="A0A1V3IIF9"/>
<evidence type="ECO:0000313" key="7">
    <source>
        <dbReference type="Proteomes" id="UP000189426"/>
    </source>
</evidence>
<dbReference type="EMBL" id="MLHG01000014">
    <property type="protein sequence ID" value="OOF40987.1"/>
    <property type="molecule type" value="Genomic_DNA"/>
</dbReference>
<sequence>MNEVTSKQALFHQYYSHWIHIYKEGAIRKVTMSKYLLTLEWLKRLIPKLSLCDLNRITYQKLLNDYARYHERQTTMDFHHQLKGAILDAVDEGLLSRDPTRKAIIKGRPPRVKKPKYLNQFELHTLITKLNLTKELNWDWFILLIAKTGMRFSEALAITPKDFDFSHQTLSINKTWNYKEGGGFLPTKNRSSVRKIPLDWKTIIQFSDLIKGKPEDQPIFVKQKIFNSTVNDILTRRCKKANVPIISLHGLRHTHASLLLFAGVSIASVARRLGHSNMTTTQKTYLHIIQELENRDIDLVMRSLSNLS</sequence>
<keyword evidence="3" id="KW-0238">DNA-binding</keyword>
<dbReference type="CDD" id="cd01189">
    <property type="entry name" value="INT_ICEBs1_C_like"/>
    <property type="match status" value="1"/>
</dbReference>
<gene>
    <name evidence="6" type="ORF">BKK47_02445</name>
</gene>
<dbReference type="GO" id="GO:0015074">
    <property type="term" value="P:DNA integration"/>
    <property type="evidence" value="ECO:0007669"/>
    <property type="project" value="UniProtKB-KW"/>
</dbReference>
<dbReference type="Gene3D" id="1.10.443.10">
    <property type="entry name" value="Intergrase catalytic core"/>
    <property type="match status" value="1"/>
</dbReference>
<evidence type="ECO:0000256" key="4">
    <source>
        <dbReference type="ARBA" id="ARBA00023172"/>
    </source>
</evidence>
<dbReference type="GO" id="GO:0003677">
    <property type="term" value="F:DNA binding"/>
    <property type="evidence" value="ECO:0007669"/>
    <property type="project" value="UniProtKB-KW"/>
</dbReference>
<feature type="domain" description="Tyr recombinase" evidence="5">
    <location>
        <begin position="113"/>
        <end position="299"/>
    </location>
</feature>
<dbReference type="STRING" id="1908257.BKK47_02445"/>
<keyword evidence="2" id="KW-0229">DNA integration</keyword>
<evidence type="ECO:0000256" key="2">
    <source>
        <dbReference type="ARBA" id="ARBA00022908"/>
    </source>
</evidence>
<dbReference type="InterPro" id="IPR011010">
    <property type="entry name" value="DNA_brk_join_enz"/>
</dbReference>
<dbReference type="SUPFAM" id="SSF56349">
    <property type="entry name" value="DNA breaking-rejoining enzymes"/>
    <property type="match status" value="1"/>
</dbReference>
<comment type="similarity">
    <text evidence="1">Belongs to the 'phage' integrase family.</text>
</comment>
<dbReference type="PANTHER" id="PTHR30349">
    <property type="entry name" value="PHAGE INTEGRASE-RELATED"/>
    <property type="match status" value="1"/>
</dbReference>
<evidence type="ECO:0000313" key="6">
    <source>
        <dbReference type="EMBL" id="OOF40987.1"/>
    </source>
</evidence>
<protein>
    <submittedName>
        <fullName evidence="6">Site-specific integrase</fullName>
    </submittedName>
</protein>
<reference evidence="6 7" key="1">
    <citation type="submission" date="2016-10" db="EMBL/GenBank/DDBJ databases">
        <title>Rodentibacter gen. nov. and new species.</title>
        <authorList>
            <person name="Christensen H."/>
        </authorList>
    </citation>
    <scope>NUCLEOTIDE SEQUENCE [LARGE SCALE GENOMIC DNA]</scope>
    <source>
        <strain evidence="6 7">Ppn418</strain>
    </source>
</reference>